<dbReference type="EMBL" id="QRLR01000006">
    <property type="protein sequence ID" value="RHJ21993.1"/>
    <property type="molecule type" value="Genomic_DNA"/>
</dbReference>
<evidence type="ECO:0000259" key="1">
    <source>
        <dbReference type="Pfam" id="PF18843"/>
    </source>
</evidence>
<feature type="domain" description="Large polyvalent protein associated" evidence="1">
    <location>
        <begin position="46"/>
        <end position="94"/>
    </location>
</feature>
<dbReference type="Proteomes" id="UP000283727">
    <property type="component" value="Unassembled WGS sequence"/>
</dbReference>
<evidence type="ECO:0000313" key="3">
    <source>
        <dbReference type="Proteomes" id="UP000283727"/>
    </source>
</evidence>
<name>A0A415C352_BIFBI</name>
<proteinExistence type="predicted"/>
<accession>A0A415C352</accession>
<dbReference type="InterPro" id="IPR040809">
    <property type="entry name" value="LPD28"/>
</dbReference>
<gene>
    <name evidence="2" type="ORF">DW137_09160</name>
</gene>
<reference evidence="2 3" key="1">
    <citation type="submission" date="2018-08" db="EMBL/GenBank/DDBJ databases">
        <title>A genome reference for cultivated species of the human gut microbiota.</title>
        <authorList>
            <person name="Zou Y."/>
            <person name="Xue W."/>
            <person name="Luo G."/>
        </authorList>
    </citation>
    <scope>NUCLEOTIDE SEQUENCE [LARGE SCALE GENOMIC DNA]</scope>
    <source>
        <strain evidence="2 3">AM12-10</strain>
    </source>
</reference>
<protein>
    <recommendedName>
        <fullName evidence="1">Large polyvalent protein associated domain-containing protein</fullName>
    </recommendedName>
</protein>
<comment type="caution">
    <text evidence="2">The sequence shown here is derived from an EMBL/GenBank/DDBJ whole genome shotgun (WGS) entry which is preliminary data.</text>
</comment>
<dbReference type="AlphaFoldDB" id="A0A415C352"/>
<dbReference type="Pfam" id="PF18843">
    <property type="entry name" value="LPD28"/>
    <property type="match status" value="1"/>
</dbReference>
<evidence type="ECO:0000313" key="2">
    <source>
        <dbReference type="EMBL" id="RHJ21993.1"/>
    </source>
</evidence>
<sequence>MIRDNTSTVEAAPPVELAASLDPYEARKIEFDRPDGTRVEGYAIDDGRIDGSTLPDGWHKYSMMEDDDTGAVSIVPQDVHVNHRLDFVTDKDLGDGFDATGDDWGFTEGDLIDDMPDGFDRDEWLEDRRHRLLDQAVEDSDGATMTGERSMLLNRAVNDCLDHDPYNTSVGVYRIAKSTNPAGLGLEDMSEERIREAREYGGWDPDKHQYVHFNADGDLEGLSQEQADNLLWTGRRDILTAVRNDDDADPTLVTVLSRGFARG</sequence>
<organism evidence="2 3">
    <name type="scientific">Bifidobacterium bifidum</name>
    <dbReference type="NCBI Taxonomy" id="1681"/>
    <lineage>
        <taxon>Bacteria</taxon>
        <taxon>Bacillati</taxon>
        <taxon>Actinomycetota</taxon>
        <taxon>Actinomycetes</taxon>
        <taxon>Bifidobacteriales</taxon>
        <taxon>Bifidobacteriaceae</taxon>
        <taxon>Bifidobacterium</taxon>
    </lineage>
</organism>